<sequence length="131" mass="14677">MRDIKRVVDPNLYASAKVVMNLSLPRIVVHFRTARDRGVAQSVPKPITPYAEGPVPIECARKAHILTENGNFWPLINRQRSKVTAILFNIRAVMIGGKAVNPSPIDADRTQMYVDSRKGRQNQEDGAEQVE</sequence>
<evidence type="ECO:0000313" key="1">
    <source>
        <dbReference type="EMBL" id="KAG6945442.1"/>
    </source>
</evidence>
<dbReference type="OrthoDB" id="10473424at2759"/>
<reference evidence="1" key="1">
    <citation type="submission" date="2021-01" db="EMBL/GenBank/DDBJ databases">
        <title>Phytophthora aleatoria, a newly-described species from Pinus radiata is distinct from Phytophthora cactorum isolates based on comparative genomics.</title>
        <authorList>
            <person name="Mcdougal R."/>
            <person name="Panda P."/>
            <person name="Williams N."/>
            <person name="Studholme D.J."/>
        </authorList>
    </citation>
    <scope>NUCLEOTIDE SEQUENCE</scope>
    <source>
        <strain evidence="1">NZFS 3830</strain>
    </source>
</reference>
<comment type="caution">
    <text evidence="1">The sequence shown here is derived from an EMBL/GenBank/DDBJ whole genome shotgun (WGS) entry which is preliminary data.</text>
</comment>
<dbReference type="AlphaFoldDB" id="A0A8T1TNF3"/>
<dbReference type="Proteomes" id="UP000688947">
    <property type="component" value="Unassembled WGS sequence"/>
</dbReference>
<proteinExistence type="predicted"/>
<accession>A0A8T1TNF3</accession>
<name>A0A8T1TNF3_9STRA</name>
<dbReference type="EMBL" id="JAENGZ010001971">
    <property type="protein sequence ID" value="KAG6945442.1"/>
    <property type="molecule type" value="Genomic_DNA"/>
</dbReference>
<gene>
    <name evidence="1" type="ORF">JG687_00017285</name>
</gene>
<protein>
    <submittedName>
        <fullName evidence="1">Uncharacterized protein</fullName>
    </submittedName>
</protein>
<evidence type="ECO:0000313" key="2">
    <source>
        <dbReference type="Proteomes" id="UP000688947"/>
    </source>
</evidence>
<organism evidence="1 2">
    <name type="scientific">Phytophthora cactorum</name>
    <dbReference type="NCBI Taxonomy" id="29920"/>
    <lineage>
        <taxon>Eukaryota</taxon>
        <taxon>Sar</taxon>
        <taxon>Stramenopiles</taxon>
        <taxon>Oomycota</taxon>
        <taxon>Peronosporomycetes</taxon>
        <taxon>Peronosporales</taxon>
        <taxon>Peronosporaceae</taxon>
        <taxon>Phytophthora</taxon>
    </lineage>
</organism>